<proteinExistence type="predicted"/>
<dbReference type="SUPFAM" id="SSF141004">
    <property type="entry name" value="RelB-like"/>
    <property type="match status" value="1"/>
</dbReference>
<evidence type="ECO:0000256" key="1">
    <source>
        <dbReference type="SAM" id="Coils"/>
    </source>
</evidence>
<dbReference type="Pfam" id="PF18881">
    <property type="entry name" value="DUF5646"/>
    <property type="match status" value="1"/>
</dbReference>
<dbReference type="GeneID" id="1444300"/>
<comment type="caution">
    <text evidence="3">The sequence shown here is derived from an EMBL/GenBank/DDBJ whole genome shotgun (WGS) entry which is preliminary data.</text>
</comment>
<feature type="region of interest" description="Disordered" evidence="2">
    <location>
        <begin position="46"/>
        <end position="65"/>
    </location>
</feature>
<evidence type="ECO:0000313" key="4">
    <source>
        <dbReference type="Proteomes" id="UP000617544"/>
    </source>
</evidence>
<keyword evidence="1" id="KW-0175">Coiled coil</keyword>
<evidence type="ECO:0000313" key="3">
    <source>
        <dbReference type="EMBL" id="HII61009.1"/>
    </source>
</evidence>
<dbReference type="AlphaFoldDB" id="A0A832WK62"/>
<evidence type="ECO:0000256" key="2">
    <source>
        <dbReference type="SAM" id="MobiDB-lite"/>
    </source>
</evidence>
<accession>A0A832WK62</accession>
<reference evidence="3" key="1">
    <citation type="journal article" date="2020" name="bioRxiv">
        <title>A rank-normalized archaeal taxonomy based on genome phylogeny resolves widespread incomplete and uneven classifications.</title>
        <authorList>
            <person name="Rinke C."/>
            <person name="Chuvochina M."/>
            <person name="Mussig A.J."/>
            <person name="Chaumeil P.-A."/>
            <person name="Waite D.W."/>
            <person name="Whitman W.B."/>
            <person name="Parks D.H."/>
            <person name="Hugenholtz P."/>
        </authorList>
    </citation>
    <scope>NUCLEOTIDE SEQUENCE</scope>
    <source>
        <strain evidence="3">UBA8834</strain>
    </source>
</reference>
<name>A0A832WK62_PYRHR</name>
<sequence>MEKVGDVLKELERLKVEIQRLEAMLMPEERDEDITEEEIAELLELARDEDPENWIDAEELPEPED</sequence>
<dbReference type="RefSeq" id="WP_143522638.1">
    <property type="nucleotide sequence ID" value="NZ_DUJN01000004.1"/>
</dbReference>
<dbReference type="InterPro" id="IPR043706">
    <property type="entry name" value="DUF5646"/>
</dbReference>
<dbReference type="EMBL" id="DUJN01000004">
    <property type="protein sequence ID" value="HII61009.1"/>
    <property type="molecule type" value="Genomic_DNA"/>
</dbReference>
<dbReference type="Gene3D" id="6.10.250.250">
    <property type="match status" value="1"/>
</dbReference>
<dbReference type="Proteomes" id="UP000617544">
    <property type="component" value="Unassembled WGS sequence"/>
</dbReference>
<protein>
    <submittedName>
        <fullName evidence="3">Uncharacterized protein</fullName>
    </submittedName>
</protein>
<organism evidence="3 4">
    <name type="scientific">Pyrococcus horikoshii</name>
    <dbReference type="NCBI Taxonomy" id="53953"/>
    <lineage>
        <taxon>Archaea</taxon>
        <taxon>Methanobacteriati</taxon>
        <taxon>Methanobacteriota</taxon>
        <taxon>Thermococci</taxon>
        <taxon>Thermococcales</taxon>
        <taxon>Thermococcaceae</taxon>
        <taxon>Pyrococcus</taxon>
    </lineage>
</organism>
<feature type="coiled-coil region" evidence="1">
    <location>
        <begin position="4"/>
        <end position="31"/>
    </location>
</feature>
<gene>
    <name evidence="3" type="ORF">HA331_04520</name>
</gene>